<dbReference type="Proteomes" id="UP000054526">
    <property type="component" value="Unassembled WGS sequence"/>
</dbReference>
<evidence type="ECO:0008006" key="3">
    <source>
        <dbReference type="Google" id="ProtNLM"/>
    </source>
</evidence>
<organism evidence="1 2">
    <name type="scientific">Cohnella kolymensis</name>
    <dbReference type="NCBI Taxonomy" id="1590652"/>
    <lineage>
        <taxon>Bacteria</taxon>
        <taxon>Bacillati</taxon>
        <taxon>Bacillota</taxon>
        <taxon>Bacilli</taxon>
        <taxon>Bacillales</taxon>
        <taxon>Paenibacillaceae</taxon>
        <taxon>Cohnella</taxon>
    </lineage>
</organism>
<evidence type="ECO:0000313" key="1">
    <source>
        <dbReference type="EMBL" id="KIL37412.1"/>
    </source>
</evidence>
<gene>
    <name evidence="1" type="ORF">SD71_01770</name>
</gene>
<dbReference type="RefSeq" id="WP_041058793.1">
    <property type="nucleotide sequence ID" value="NZ_JXAL01000001.1"/>
</dbReference>
<comment type="caution">
    <text evidence="1">The sequence shown here is derived from an EMBL/GenBank/DDBJ whole genome shotgun (WGS) entry which is preliminary data.</text>
</comment>
<keyword evidence="2" id="KW-1185">Reference proteome</keyword>
<reference evidence="1 2" key="1">
    <citation type="submission" date="2014-12" db="EMBL/GenBank/DDBJ databases">
        <title>Draft genome sequence of Cohnella kolymensis strain B-2846.</title>
        <authorList>
            <person name="Karlyshev A.V."/>
            <person name="Kudryashova E.B."/>
        </authorList>
    </citation>
    <scope>NUCLEOTIDE SEQUENCE [LARGE SCALE GENOMIC DNA]</scope>
    <source>
        <strain evidence="1 2">VKM B-2846</strain>
    </source>
</reference>
<protein>
    <recommendedName>
        <fullName evidence="3">Pre-toxin TG domain-containing protein</fullName>
    </recommendedName>
</protein>
<accession>A0ABR5A8T8</accession>
<sequence length="165" mass="17729">MSLYISTTVAATPSYSGPIGGIKGPSFRGKISTFSSKMRQAMMRPIKVSGNLSTRDQLQQLATKASNSVDGSGTVPGTLKHTQFANDIRKLNNPLLQAEVTYKNGQIVPYGTKGGVRLDAVEYNSDGTIKAVFDLKTGKAGLTDKRIQDINSHLPNSAPVYELRP</sequence>
<name>A0ABR5A8T8_9BACL</name>
<proteinExistence type="predicted"/>
<dbReference type="EMBL" id="JXAL01000001">
    <property type="protein sequence ID" value="KIL37412.1"/>
    <property type="molecule type" value="Genomic_DNA"/>
</dbReference>
<evidence type="ECO:0000313" key="2">
    <source>
        <dbReference type="Proteomes" id="UP000054526"/>
    </source>
</evidence>